<feature type="binding site" evidence="7">
    <location>
        <position position="128"/>
    </location>
    <ligand>
        <name>Zn(2+)</name>
        <dbReference type="ChEBI" id="CHEBI:29105"/>
    </ligand>
</feature>
<proteinExistence type="inferred from homology"/>
<dbReference type="GO" id="GO:1900376">
    <property type="term" value="P:regulation of secondary metabolite biosynthetic process"/>
    <property type="evidence" value="ECO:0007669"/>
    <property type="project" value="TreeGrafter"/>
</dbReference>
<accession>A0A933I8E0</accession>
<comment type="caution">
    <text evidence="9">The sequence shown here is derived from an EMBL/GenBank/DDBJ whole genome shotgun (WGS) entry which is preliminary data.</text>
</comment>
<evidence type="ECO:0000256" key="6">
    <source>
        <dbReference type="ARBA" id="ARBA00023163"/>
    </source>
</evidence>
<dbReference type="CDD" id="cd07153">
    <property type="entry name" value="Fur_like"/>
    <property type="match status" value="1"/>
</dbReference>
<reference evidence="9" key="1">
    <citation type="submission" date="2020-07" db="EMBL/GenBank/DDBJ databases">
        <title>Huge and variable diversity of episymbiotic CPR bacteria and DPANN archaea in groundwater ecosystems.</title>
        <authorList>
            <person name="He C.Y."/>
            <person name="Keren R."/>
            <person name="Whittaker M."/>
            <person name="Farag I.F."/>
            <person name="Doudna J."/>
            <person name="Cate J.H.D."/>
            <person name="Banfield J.F."/>
        </authorList>
    </citation>
    <scope>NUCLEOTIDE SEQUENCE</scope>
    <source>
        <strain evidence="9">NC_groundwater_1520_Pr4_B-0.1um_53_5</strain>
    </source>
</reference>
<dbReference type="InterPro" id="IPR036388">
    <property type="entry name" value="WH-like_DNA-bd_sf"/>
</dbReference>
<keyword evidence="7" id="KW-0479">Metal-binding</keyword>
<evidence type="ECO:0000256" key="7">
    <source>
        <dbReference type="PIRSR" id="PIRSR602481-1"/>
    </source>
</evidence>
<dbReference type="InterPro" id="IPR002481">
    <property type="entry name" value="FUR"/>
</dbReference>
<feature type="binding site" evidence="7">
    <location>
        <position position="131"/>
    </location>
    <ligand>
        <name>Zn(2+)</name>
        <dbReference type="ChEBI" id="CHEBI:29105"/>
    </ligand>
</feature>
<keyword evidence="3 7" id="KW-0862">Zinc</keyword>
<name>A0A933I8E0_UNCT6</name>
<dbReference type="SUPFAM" id="SSF46785">
    <property type="entry name" value="Winged helix' DNA-binding domain"/>
    <property type="match status" value="1"/>
</dbReference>
<dbReference type="InterPro" id="IPR036390">
    <property type="entry name" value="WH_DNA-bd_sf"/>
</dbReference>
<feature type="binding site" evidence="8">
    <location>
        <position position="120"/>
    </location>
    <ligand>
        <name>Fe cation</name>
        <dbReference type="ChEBI" id="CHEBI:24875"/>
    </ligand>
</feature>
<dbReference type="Gene3D" id="1.10.10.10">
    <property type="entry name" value="Winged helix-like DNA-binding domain superfamily/Winged helix DNA-binding domain"/>
    <property type="match status" value="1"/>
</dbReference>
<gene>
    <name evidence="9" type="ORF">HY768_00485</name>
</gene>
<protein>
    <submittedName>
        <fullName evidence="9">Transcriptional repressor</fullName>
    </submittedName>
</protein>
<feature type="binding site" evidence="7">
    <location>
        <position position="85"/>
    </location>
    <ligand>
        <name>Zn(2+)</name>
        <dbReference type="ChEBI" id="CHEBI:29105"/>
    </ligand>
</feature>
<comment type="cofactor">
    <cofactor evidence="8">
        <name>Mn(2+)</name>
        <dbReference type="ChEBI" id="CHEBI:29035"/>
    </cofactor>
    <cofactor evidence="8">
        <name>Fe(2+)</name>
        <dbReference type="ChEBI" id="CHEBI:29033"/>
    </cofactor>
    <text evidence="8">Binds 1 Mn(2+) or Fe(2+) ion per subunit.</text>
</comment>
<keyword evidence="2" id="KW-0678">Repressor</keyword>
<dbReference type="GO" id="GO:0008270">
    <property type="term" value="F:zinc ion binding"/>
    <property type="evidence" value="ECO:0007669"/>
    <property type="project" value="TreeGrafter"/>
</dbReference>
<dbReference type="GO" id="GO:0000976">
    <property type="term" value="F:transcription cis-regulatory region binding"/>
    <property type="evidence" value="ECO:0007669"/>
    <property type="project" value="TreeGrafter"/>
</dbReference>
<organism evidence="9 10">
    <name type="scientific">candidate division TA06 bacterium</name>
    <dbReference type="NCBI Taxonomy" id="2250710"/>
    <lineage>
        <taxon>Bacteria</taxon>
        <taxon>Bacteria division TA06</taxon>
    </lineage>
</organism>
<evidence type="ECO:0000313" key="10">
    <source>
        <dbReference type="Proteomes" id="UP000736328"/>
    </source>
</evidence>
<evidence type="ECO:0000256" key="3">
    <source>
        <dbReference type="ARBA" id="ARBA00022833"/>
    </source>
</evidence>
<evidence type="ECO:0000256" key="5">
    <source>
        <dbReference type="ARBA" id="ARBA00023125"/>
    </source>
</evidence>
<dbReference type="GO" id="GO:0003700">
    <property type="term" value="F:DNA-binding transcription factor activity"/>
    <property type="evidence" value="ECO:0007669"/>
    <property type="project" value="InterPro"/>
</dbReference>
<evidence type="ECO:0000256" key="2">
    <source>
        <dbReference type="ARBA" id="ARBA00022491"/>
    </source>
</evidence>
<evidence type="ECO:0000256" key="1">
    <source>
        <dbReference type="ARBA" id="ARBA00007957"/>
    </source>
</evidence>
<feature type="binding site" evidence="7">
    <location>
        <position position="82"/>
    </location>
    <ligand>
        <name>Zn(2+)</name>
        <dbReference type="ChEBI" id="CHEBI:29105"/>
    </ligand>
</feature>
<sequence>MTAPRQAIFQALHTMDGHLTADEIFTRLRLQFPGIGLATVYRNLELLRSNGHVLALDSGDGKLRYELKEKQGTTAHHHHLICRQCGEVVNYMDFEQEELNLVQKIQAHLMRKYKYQIADHDITFYGGCPNCLKRSA</sequence>
<dbReference type="PANTHER" id="PTHR33202">
    <property type="entry name" value="ZINC UPTAKE REGULATION PROTEIN"/>
    <property type="match status" value="1"/>
</dbReference>
<keyword evidence="6" id="KW-0804">Transcription</keyword>
<comment type="cofactor">
    <cofactor evidence="7">
        <name>Zn(2+)</name>
        <dbReference type="ChEBI" id="CHEBI:29105"/>
    </cofactor>
    <text evidence="7">Binds 1 zinc ion per subunit.</text>
</comment>
<evidence type="ECO:0000256" key="8">
    <source>
        <dbReference type="PIRSR" id="PIRSR602481-2"/>
    </source>
</evidence>
<dbReference type="Pfam" id="PF01475">
    <property type="entry name" value="FUR"/>
    <property type="match status" value="1"/>
</dbReference>
<dbReference type="GO" id="GO:0045892">
    <property type="term" value="P:negative regulation of DNA-templated transcription"/>
    <property type="evidence" value="ECO:0007669"/>
    <property type="project" value="TreeGrafter"/>
</dbReference>
<dbReference type="Proteomes" id="UP000736328">
    <property type="component" value="Unassembled WGS sequence"/>
</dbReference>
<comment type="similarity">
    <text evidence="1">Belongs to the Fur family.</text>
</comment>
<dbReference type="AlphaFoldDB" id="A0A933I8E0"/>
<keyword evidence="5" id="KW-0238">DNA-binding</keyword>
<keyword evidence="4" id="KW-0805">Transcription regulation</keyword>
<dbReference type="PANTHER" id="PTHR33202:SF7">
    <property type="entry name" value="FERRIC UPTAKE REGULATION PROTEIN"/>
    <property type="match status" value="1"/>
</dbReference>
<dbReference type="Gene3D" id="3.30.1490.190">
    <property type="match status" value="1"/>
</dbReference>
<dbReference type="EMBL" id="JACQXR010000005">
    <property type="protein sequence ID" value="MBI4725700.1"/>
    <property type="molecule type" value="Genomic_DNA"/>
</dbReference>
<evidence type="ECO:0000256" key="4">
    <source>
        <dbReference type="ARBA" id="ARBA00023015"/>
    </source>
</evidence>
<keyword evidence="8" id="KW-0408">Iron</keyword>
<dbReference type="InterPro" id="IPR043135">
    <property type="entry name" value="Fur_C"/>
</dbReference>
<feature type="binding site" evidence="8">
    <location>
        <position position="76"/>
    </location>
    <ligand>
        <name>Fe cation</name>
        <dbReference type="ChEBI" id="CHEBI:24875"/>
    </ligand>
</feature>
<feature type="binding site" evidence="8">
    <location>
        <position position="97"/>
    </location>
    <ligand>
        <name>Fe cation</name>
        <dbReference type="ChEBI" id="CHEBI:24875"/>
    </ligand>
</feature>
<evidence type="ECO:0000313" key="9">
    <source>
        <dbReference type="EMBL" id="MBI4725700.1"/>
    </source>
</evidence>